<dbReference type="InterPro" id="IPR051906">
    <property type="entry name" value="TolC-like"/>
</dbReference>
<reference evidence="9" key="1">
    <citation type="submission" date="2023-03" db="EMBL/GenBank/DDBJ databases">
        <title>Andean soil-derived lignocellulolytic bacterial consortium as a source of novel taxa and putative plastic-active enzymes.</title>
        <authorList>
            <person name="Diaz-Garcia L."/>
            <person name="Chuvochina M."/>
            <person name="Feuerriegel G."/>
            <person name="Bunk B."/>
            <person name="Sproer C."/>
            <person name="Streit W.R."/>
            <person name="Rodriguez L.M."/>
            <person name="Overmann J."/>
            <person name="Jimenez D.J."/>
        </authorList>
    </citation>
    <scope>NUCLEOTIDE SEQUENCE</scope>
    <source>
        <strain evidence="9">MAG 7</strain>
    </source>
</reference>
<organism evidence="9 10">
    <name type="scientific">Candidatus Pseudobacter hemicellulosilyticus</name>
    <dbReference type="NCBI Taxonomy" id="3121375"/>
    <lineage>
        <taxon>Bacteria</taxon>
        <taxon>Pseudomonadati</taxon>
        <taxon>Bacteroidota</taxon>
        <taxon>Chitinophagia</taxon>
        <taxon>Chitinophagales</taxon>
        <taxon>Chitinophagaceae</taxon>
        <taxon>Pseudobacter</taxon>
    </lineage>
</organism>
<gene>
    <name evidence="9" type="ORF">P0Y53_14255</name>
</gene>
<evidence type="ECO:0000256" key="1">
    <source>
        <dbReference type="ARBA" id="ARBA00004442"/>
    </source>
</evidence>
<dbReference type="GO" id="GO:1990281">
    <property type="term" value="C:efflux pump complex"/>
    <property type="evidence" value="ECO:0007669"/>
    <property type="project" value="TreeGrafter"/>
</dbReference>
<dbReference type="PANTHER" id="PTHR30026">
    <property type="entry name" value="OUTER MEMBRANE PROTEIN TOLC"/>
    <property type="match status" value="1"/>
</dbReference>
<protein>
    <submittedName>
        <fullName evidence="9">TolC family protein</fullName>
    </submittedName>
</protein>
<dbReference type="GO" id="GO:0009279">
    <property type="term" value="C:cell outer membrane"/>
    <property type="evidence" value="ECO:0007669"/>
    <property type="project" value="UniProtKB-SubCell"/>
</dbReference>
<dbReference type="GO" id="GO:0015288">
    <property type="term" value="F:porin activity"/>
    <property type="evidence" value="ECO:0007669"/>
    <property type="project" value="TreeGrafter"/>
</dbReference>
<keyword evidence="5" id="KW-0812">Transmembrane</keyword>
<keyword evidence="4" id="KW-1134">Transmembrane beta strand</keyword>
<dbReference type="Pfam" id="PF02321">
    <property type="entry name" value="OEP"/>
    <property type="match status" value="2"/>
</dbReference>
<dbReference type="InterPro" id="IPR003423">
    <property type="entry name" value="OMP_efflux"/>
</dbReference>
<evidence type="ECO:0000256" key="6">
    <source>
        <dbReference type="ARBA" id="ARBA00023136"/>
    </source>
</evidence>
<dbReference type="Proteomes" id="UP001220610">
    <property type="component" value="Chromosome"/>
</dbReference>
<dbReference type="Gene3D" id="1.20.1600.10">
    <property type="entry name" value="Outer membrane efflux proteins (OEP)"/>
    <property type="match status" value="1"/>
</dbReference>
<dbReference type="PANTHER" id="PTHR30026:SF20">
    <property type="entry name" value="OUTER MEMBRANE PROTEIN TOLC"/>
    <property type="match status" value="1"/>
</dbReference>
<evidence type="ECO:0000256" key="3">
    <source>
        <dbReference type="ARBA" id="ARBA00022448"/>
    </source>
</evidence>
<proteinExistence type="inferred from homology"/>
<dbReference type="AlphaFoldDB" id="A0AAJ6BG29"/>
<feature type="signal peptide" evidence="8">
    <location>
        <begin position="1"/>
        <end position="21"/>
    </location>
</feature>
<evidence type="ECO:0000256" key="5">
    <source>
        <dbReference type="ARBA" id="ARBA00022692"/>
    </source>
</evidence>
<evidence type="ECO:0000256" key="7">
    <source>
        <dbReference type="ARBA" id="ARBA00023237"/>
    </source>
</evidence>
<comment type="similarity">
    <text evidence="2">Belongs to the outer membrane factor (OMF) (TC 1.B.17) family.</text>
</comment>
<dbReference type="GO" id="GO:0015562">
    <property type="term" value="F:efflux transmembrane transporter activity"/>
    <property type="evidence" value="ECO:0007669"/>
    <property type="project" value="InterPro"/>
</dbReference>
<evidence type="ECO:0000256" key="2">
    <source>
        <dbReference type="ARBA" id="ARBA00007613"/>
    </source>
</evidence>
<accession>A0AAJ6BG29</accession>
<name>A0AAJ6BG29_9BACT</name>
<keyword evidence="6" id="KW-0472">Membrane</keyword>
<keyword evidence="8" id="KW-0732">Signal</keyword>
<evidence type="ECO:0000313" key="9">
    <source>
        <dbReference type="EMBL" id="WEK33651.1"/>
    </source>
</evidence>
<keyword evidence="7" id="KW-0998">Cell outer membrane</keyword>
<keyword evidence="3" id="KW-0813">Transport</keyword>
<dbReference type="SUPFAM" id="SSF56954">
    <property type="entry name" value="Outer membrane efflux proteins (OEP)"/>
    <property type="match status" value="1"/>
</dbReference>
<sequence length="445" mass="48997">MKKSIQILLMAIALLPAIVQAQDTLPPALPASWTLENSIAYALQHNISVSTQRLSTRSAQEDLLQSRAAKLPNLTGAASASLVNSNNADPVVGGFTTQASFSNNYSLSSSIVLYNGGYLKKDIEGKELAVAAASLNVAQTANDITLSITQSYLNILLAKENIVYLDDLLTTSKEQLKQATQRYEAGSLSKKDYLQFQSQVASDEYNLVNARNAYAQNVLTLKQLLLLPTEYRFEVSVPSDLAQLPSTRSLTDALDAAQQTRPEVQLSELAIKQAEVNLALAKTATRPTVSLGANLSSGYSDNQTNPYLKQLNNNFYQSIGLNVSIPIYNRRVNKTAINKSNIAIEQARLAMLDTRNTLNQQVEQAWTNWQNAQAQYVSATTQLKTSEESYAITNEQLKYGSVNMVEVMQQKTLYVQATQSFIQARYSSILYSKIYDFYAGIPVTL</sequence>
<evidence type="ECO:0000256" key="4">
    <source>
        <dbReference type="ARBA" id="ARBA00022452"/>
    </source>
</evidence>
<evidence type="ECO:0000313" key="10">
    <source>
        <dbReference type="Proteomes" id="UP001220610"/>
    </source>
</evidence>
<comment type="subcellular location">
    <subcellularLocation>
        <location evidence="1">Cell outer membrane</location>
    </subcellularLocation>
</comment>
<dbReference type="EMBL" id="CP119311">
    <property type="protein sequence ID" value="WEK33651.1"/>
    <property type="molecule type" value="Genomic_DNA"/>
</dbReference>
<evidence type="ECO:0000256" key="8">
    <source>
        <dbReference type="SAM" id="SignalP"/>
    </source>
</evidence>
<feature type="chain" id="PRO_5042589528" evidence="8">
    <location>
        <begin position="22"/>
        <end position="445"/>
    </location>
</feature>